<dbReference type="GO" id="GO:0046872">
    <property type="term" value="F:metal ion binding"/>
    <property type="evidence" value="ECO:0007669"/>
    <property type="project" value="UniProtKB-KW"/>
</dbReference>
<dbReference type="Proteomes" id="UP001215280">
    <property type="component" value="Unassembled WGS sequence"/>
</dbReference>
<dbReference type="PANTHER" id="PTHR47338:SF29">
    <property type="entry name" value="ZN(2)-C6 FUNGAL-TYPE DOMAIN-CONTAINING PROTEIN"/>
    <property type="match status" value="1"/>
</dbReference>
<reference evidence="6" key="1">
    <citation type="submission" date="2023-03" db="EMBL/GenBank/DDBJ databases">
        <title>Massive genome expansion in bonnet fungi (Mycena s.s.) driven by repeated elements and novel gene families across ecological guilds.</title>
        <authorList>
            <consortium name="Lawrence Berkeley National Laboratory"/>
            <person name="Harder C.B."/>
            <person name="Miyauchi S."/>
            <person name="Viragh M."/>
            <person name="Kuo A."/>
            <person name="Thoen E."/>
            <person name="Andreopoulos B."/>
            <person name="Lu D."/>
            <person name="Skrede I."/>
            <person name="Drula E."/>
            <person name="Henrissat B."/>
            <person name="Morin E."/>
            <person name="Kohler A."/>
            <person name="Barry K."/>
            <person name="LaButti K."/>
            <person name="Morin E."/>
            <person name="Salamov A."/>
            <person name="Lipzen A."/>
            <person name="Mereny Z."/>
            <person name="Hegedus B."/>
            <person name="Baldrian P."/>
            <person name="Stursova M."/>
            <person name="Weitz H."/>
            <person name="Taylor A."/>
            <person name="Grigoriev I.V."/>
            <person name="Nagy L.G."/>
            <person name="Martin F."/>
            <person name="Kauserud H."/>
        </authorList>
    </citation>
    <scope>NUCLEOTIDE SEQUENCE</scope>
    <source>
        <strain evidence="6">CBHHK188m</strain>
    </source>
</reference>
<feature type="non-terminal residue" evidence="6">
    <location>
        <position position="1"/>
    </location>
</feature>
<dbReference type="AlphaFoldDB" id="A0AAD7J1J9"/>
<comment type="caution">
    <text evidence="6">The sequence shown here is derived from an EMBL/GenBank/DDBJ whole genome shotgun (WGS) entry which is preliminary data.</text>
</comment>
<dbReference type="GO" id="GO:0005634">
    <property type="term" value="C:nucleus"/>
    <property type="evidence" value="ECO:0007669"/>
    <property type="project" value="UniProtKB-SubCell"/>
</dbReference>
<organism evidence="6 7">
    <name type="scientific">Mycena maculata</name>
    <dbReference type="NCBI Taxonomy" id="230809"/>
    <lineage>
        <taxon>Eukaryota</taxon>
        <taxon>Fungi</taxon>
        <taxon>Dikarya</taxon>
        <taxon>Basidiomycota</taxon>
        <taxon>Agaricomycotina</taxon>
        <taxon>Agaricomycetes</taxon>
        <taxon>Agaricomycetidae</taxon>
        <taxon>Agaricales</taxon>
        <taxon>Marasmiineae</taxon>
        <taxon>Mycenaceae</taxon>
        <taxon>Mycena</taxon>
    </lineage>
</organism>
<evidence type="ECO:0000313" key="7">
    <source>
        <dbReference type="Proteomes" id="UP001215280"/>
    </source>
</evidence>
<keyword evidence="5" id="KW-0539">Nucleus</keyword>
<evidence type="ECO:0000256" key="5">
    <source>
        <dbReference type="ARBA" id="ARBA00023242"/>
    </source>
</evidence>
<keyword evidence="4" id="KW-0804">Transcription</keyword>
<dbReference type="GO" id="GO:0000981">
    <property type="term" value="F:DNA-binding transcription factor activity, RNA polymerase II-specific"/>
    <property type="evidence" value="ECO:0007669"/>
    <property type="project" value="InterPro"/>
</dbReference>
<comment type="subcellular location">
    <subcellularLocation>
        <location evidence="1">Nucleus</location>
    </subcellularLocation>
</comment>
<protein>
    <recommendedName>
        <fullName evidence="8">Transcription factor domain-containing protein</fullName>
    </recommendedName>
</protein>
<keyword evidence="3" id="KW-0805">Transcription regulation</keyword>
<proteinExistence type="predicted"/>
<evidence type="ECO:0000256" key="1">
    <source>
        <dbReference type="ARBA" id="ARBA00004123"/>
    </source>
</evidence>
<dbReference type="PANTHER" id="PTHR47338">
    <property type="entry name" value="ZN(II)2CYS6 TRANSCRIPTION FACTOR (EUROFUNG)-RELATED"/>
    <property type="match status" value="1"/>
</dbReference>
<evidence type="ECO:0000256" key="2">
    <source>
        <dbReference type="ARBA" id="ARBA00022723"/>
    </source>
</evidence>
<dbReference type="InterPro" id="IPR050815">
    <property type="entry name" value="TF_fung"/>
</dbReference>
<evidence type="ECO:0000313" key="6">
    <source>
        <dbReference type="EMBL" id="KAJ7753961.1"/>
    </source>
</evidence>
<evidence type="ECO:0008006" key="8">
    <source>
        <dbReference type="Google" id="ProtNLM"/>
    </source>
</evidence>
<sequence length="359" mass="40154">NQENLTAQEPVFLARALDLTSRGLSDSHPRRVMDTLQAEILLSYFFLCVWTRLGGEIPRCHRDITQSEQLITPRAFGQAFFTRNIAPMDGVEEGERVHAWWTVMIMDKCWAVALSEDPGFAHRDNMAMVDTPWPLEVDDYAKGRLARSARYSQTIQKFVNGAHVVNEDMSTLAMFAKASLLWQRADGLARSWRPGMPHGLASNFRNEFTRLDDLIDGFRDALVPPNRISNPTPAMTRALVVAHSIAHSATLRLHSIFSQTDVIAKRKRLAAARSVLGIIAAVPLRNFRYINPIMGTVWMAASCVFLEEIGVLNSLRTTSPREEEVNLRAFLSRAGAAISAFESTCLLLRGYPYSSFSAA</sequence>
<dbReference type="EMBL" id="JARJLG010000069">
    <property type="protein sequence ID" value="KAJ7753961.1"/>
    <property type="molecule type" value="Genomic_DNA"/>
</dbReference>
<gene>
    <name evidence="6" type="ORF">DFH07DRAFT_1030027</name>
</gene>
<dbReference type="CDD" id="cd12148">
    <property type="entry name" value="fungal_TF_MHR"/>
    <property type="match status" value="1"/>
</dbReference>
<keyword evidence="7" id="KW-1185">Reference proteome</keyword>
<evidence type="ECO:0000256" key="4">
    <source>
        <dbReference type="ARBA" id="ARBA00023163"/>
    </source>
</evidence>
<name>A0AAD7J1J9_9AGAR</name>
<accession>A0AAD7J1J9</accession>
<evidence type="ECO:0000256" key="3">
    <source>
        <dbReference type="ARBA" id="ARBA00023015"/>
    </source>
</evidence>
<keyword evidence="2" id="KW-0479">Metal-binding</keyword>